<dbReference type="Gene3D" id="2.60.120.920">
    <property type="match status" value="1"/>
</dbReference>
<dbReference type="Pfam" id="PF00622">
    <property type="entry name" value="SPRY"/>
    <property type="match status" value="1"/>
</dbReference>
<dbReference type="InterPro" id="IPR035766">
    <property type="entry name" value="SPRYD7"/>
</dbReference>
<proteinExistence type="predicted"/>
<comment type="caution">
    <text evidence="1">The sequence shown here is derived from an EMBL/GenBank/DDBJ whole genome shotgun (WGS) entry which is preliminary data.</text>
</comment>
<organism evidence="1 2">
    <name type="scientific">Paramuricea clavata</name>
    <name type="common">Red gorgonian</name>
    <name type="synonym">Violescent sea-whip</name>
    <dbReference type="NCBI Taxonomy" id="317549"/>
    <lineage>
        <taxon>Eukaryota</taxon>
        <taxon>Metazoa</taxon>
        <taxon>Cnidaria</taxon>
        <taxon>Anthozoa</taxon>
        <taxon>Octocorallia</taxon>
        <taxon>Malacalcyonacea</taxon>
        <taxon>Plexauridae</taxon>
        <taxon>Paramuricea</taxon>
    </lineage>
</organism>
<dbReference type="SMART" id="SM00449">
    <property type="entry name" value="SPRY"/>
    <property type="match status" value="1"/>
</dbReference>
<dbReference type="InterPro" id="IPR003877">
    <property type="entry name" value="SPRY_dom"/>
</dbReference>
<name>A0A6S7HY32_PARCT</name>
<evidence type="ECO:0000313" key="2">
    <source>
        <dbReference type="Proteomes" id="UP001152795"/>
    </source>
</evidence>
<dbReference type="InterPro" id="IPR013320">
    <property type="entry name" value="ConA-like_dom_sf"/>
</dbReference>
<protein>
    <submittedName>
        <fullName evidence="1">SPRY domain-containing 7-like</fullName>
    </submittedName>
</protein>
<dbReference type="AlphaFoldDB" id="A0A6S7HY32"/>
<dbReference type="Proteomes" id="UP001152795">
    <property type="component" value="Unassembled WGS sequence"/>
</dbReference>
<keyword evidence="2" id="KW-1185">Reference proteome</keyword>
<sequence>MSSCYLDGWNLIFCCSRKKPAHDQVPCQEDITQDVILDKQFIGDEVVIVKSDLRICGCGAALATGPIVQNKAYFEVKVQCGGVWGVGLASRKCDLNRLPLGNNEESWVLRSDGGICHNSKVVHQLNVMPDEGDIIACTYNHAELYFYINGCQVEFPLTGIRGTVYPAVFVDDGAILDVIFKNFCYPPPDGYSRILFEKSLL</sequence>
<evidence type="ECO:0000313" key="1">
    <source>
        <dbReference type="EMBL" id="CAB4008370.1"/>
    </source>
</evidence>
<reference evidence="1" key="1">
    <citation type="submission" date="2020-04" db="EMBL/GenBank/DDBJ databases">
        <authorList>
            <person name="Alioto T."/>
            <person name="Alioto T."/>
            <person name="Gomez Garrido J."/>
        </authorList>
    </citation>
    <scope>NUCLEOTIDE SEQUENCE</scope>
    <source>
        <strain evidence="1">A484AB</strain>
    </source>
</reference>
<dbReference type="OrthoDB" id="40953at2759"/>
<dbReference type="PANTHER" id="PTHR20951">
    <property type="entry name" value="C13ORF1 PROTEIN-RELATED"/>
    <property type="match status" value="1"/>
</dbReference>
<gene>
    <name evidence="1" type="ORF">PACLA_8A009013</name>
</gene>
<dbReference type="PANTHER" id="PTHR20951:SF2">
    <property type="entry name" value="SPRY DOMAIN-CONTAINING PROTEIN 7"/>
    <property type="match status" value="1"/>
</dbReference>
<dbReference type="CDD" id="cd12880">
    <property type="entry name" value="SPRYD7"/>
    <property type="match status" value="1"/>
</dbReference>
<dbReference type="InterPro" id="IPR043136">
    <property type="entry name" value="B30.2/SPRY_sf"/>
</dbReference>
<dbReference type="EMBL" id="CACRXK020006102">
    <property type="protein sequence ID" value="CAB4008370.1"/>
    <property type="molecule type" value="Genomic_DNA"/>
</dbReference>
<accession>A0A6S7HY32</accession>
<dbReference type="SUPFAM" id="SSF49899">
    <property type="entry name" value="Concanavalin A-like lectins/glucanases"/>
    <property type="match status" value="1"/>
</dbReference>